<dbReference type="GO" id="GO:0005886">
    <property type="term" value="C:plasma membrane"/>
    <property type="evidence" value="ECO:0007669"/>
    <property type="project" value="TreeGrafter"/>
</dbReference>
<evidence type="ECO:0000256" key="5">
    <source>
        <dbReference type="ARBA" id="ARBA00022525"/>
    </source>
</evidence>
<comment type="similarity">
    <text evidence="3 11">Belongs to the alpha-carbonic anhydrase family.</text>
</comment>
<dbReference type="PANTHER" id="PTHR18952">
    <property type="entry name" value="CARBONIC ANHYDRASE"/>
    <property type="match status" value="1"/>
</dbReference>
<keyword evidence="9 11" id="KW-0456">Lyase</keyword>
<evidence type="ECO:0000256" key="11">
    <source>
        <dbReference type="RuleBase" id="RU367011"/>
    </source>
</evidence>
<comment type="function">
    <text evidence="1 11">Reversible hydration of carbon dioxide.</text>
</comment>
<keyword evidence="6 11" id="KW-0479">Metal-binding</keyword>
<keyword evidence="14" id="KW-1185">Reference proteome</keyword>
<comment type="subcellular location">
    <subcellularLocation>
        <location evidence="2">Secreted</location>
    </subcellularLocation>
</comment>
<comment type="cofactor">
    <cofactor evidence="11">
        <name>Zn(2+)</name>
        <dbReference type="ChEBI" id="CHEBI:29105"/>
    </cofactor>
</comment>
<dbReference type="InterPro" id="IPR023561">
    <property type="entry name" value="Carbonic_anhydrase_a-class"/>
</dbReference>
<evidence type="ECO:0000256" key="6">
    <source>
        <dbReference type="ARBA" id="ARBA00022723"/>
    </source>
</evidence>
<comment type="catalytic activity">
    <reaction evidence="10 11">
        <text>hydrogencarbonate + H(+) = CO2 + H2O</text>
        <dbReference type="Rhea" id="RHEA:10748"/>
        <dbReference type="ChEBI" id="CHEBI:15377"/>
        <dbReference type="ChEBI" id="CHEBI:15378"/>
        <dbReference type="ChEBI" id="CHEBI:16526"/>
        <dbReference type="ChEBI" id="CHEBI:17544"/>
        <dbReference type="EC" id="4.2.1.1"/>
    </reaction>
</comment>
<accession>A0A210PIM0</accession>
<reference evidence="13 14" key="1">
    <citation type="journal article" date="2017" name="Nat. Ecol. Evol.">
        <title>Scallop genome provides insights into evolution of bilaterian karyotype and development.</title>
        <authorList>
            <person name="Wang S."/>
            <person name="Zhang J."/>
            <person name="Jiao W."/>
            <person name="Li J."/>
            <person name="Xun X."/>
            <person name="Sun Y."/>
            <person name="Guo X."/>
            <person name="Huan P."/>
            <person name="Dong B."/>
            <person name="Zhang L."/>
            <person name="Hu X."/>
            <person name="Sun X."/>
            <person name="Wang J."/>
            <person name="Zhao C."/>
            <person name="Wang Y."/>
            <person name="Wang D."/>
            <person name="Huang X."/>
            <person name="Wang R."/>
            <person name="Lv J."/>
            <person name="Li Y."/>
            <person name="Zhang Z."/>
            <person name="Liu B."/>
            <person name="Lu W."/>
            <person name="Hui Y."/>
            <person name="Liang J."/>
            <person name="Zhou Z."/>
            <person name="Hou R."/>
            <person name="Li X."/>
            <person name="Liu Y."/>
            <person name="Li H."/>
            <person name="Ning X."/>
            <person name="Lin Y."/>
            <person name="Zhao L."/>
            <person name="Xing Q."/>
            <person name="Dou J."/>
            <person name="Li Y."/>
            <person name="Mao J."/>
            <person name="Guo H."/>
            <person name="Dou H."/>
            <person name="Li T."/>
            <person name="Mu C."/>
            <person name="Jiang W."/>
            <person name="Fu Q."/>
            <person name="Fu X."/>
            <person name="Miao Y."/>
            <person name="Liu J."/>
            <person name="Yu Q."/>
            <person name="Li R."/>
            <person name="Liao H."/>
            <person name="Li X."/>
            <person name="Kong Y."/>
            <person name="Jiang Z."/>
            <person name="Chourrout D."/>
            <person name="Li R."/>
            <person name="Bao Z."/>
        </authorList>
    </citation>
    <scope>NUCLEOTIDE SEQUENCE [LARGE SCALE GENOMIC DNA]</scope>
    <source>
        <strain evidence="13 14">PY_sf001</strain>
    </source>
</reference>
<evidence type="ECO:0000256" key="1">
    <source>
        <dbReference type="ARBA" id="ARBA00002904"/>
    </source>
</evidence>
<evidence type="ECO:0000313" key="14">
    <source>
        <dbReference type="Proteomes" id="UP000242188"/>
    </source>
</evidence>
<dbReference type="GO" id="GO:0005576">
    <property type="term" value="C:extracellular region"/>
    <property type="evidence" value="ECO:0007669"/>
    <property type="project" value="UniProtKB-SubCell"/>
</dbReference>
<evidence type="ECO:0000256" key="8">
    <source>
        <dbReference type="ARBA" id="ARBA00023180"/>
    </source>
</evidence>
<dbReference type="Gene3D" id="3.10.200.10">
    <property type="entry name" value="Alpha carbonic anhydrase"/>
    <property type="match status" value="2"/>
</dbReference>
<keyword evidence="5" id="KW-0964">Secreted</keyword>
<evidence type="ECO:0000259" key="12">
    <source>
        <dbReference type="PROSITE" id="PS51144"/>
    </source>
</evidence>
<feature type="chain" id="PRO_5025088650" description="Carbonic anhydrase" evidence="11">
    <location>
        <begin position="21"/>
        <end position="568"/>
    </location>
</feature>
<dbReference type="PANTHER" id="PTHR18952:SF265">
    <property type="entry name" value="CARBONIC ANHYDRASE"/>
    <property type="match status" value="1"/>
</dbReference>
<evidence type="ECO:0000256" key="3">
    <source>
        <dbReference type="ARBA" id="ARBA00010718"/>
    </source>
</evidence>
<dbReference type="EMBL" id="NEDP02076636">
    <property type="protein sequence ID" value="OWF36341.1"/>
    <property type="molecule type" value="Genomic_DNA"/>
</dbReference>
<evidence type="ECO:0000256" key="2">
    <source>
        <dbReference type="ARBA" id="ARBA00004613"/>
    </source>
</evidence>
<dbReference type="STRING" id="6573.A0A210PIM0"/>
<feature type="signal peptide" evidence="11">
    <location>
        <begin position="1"/>
        <end position="20"/>
    </location>
</feature>
<dbReference type="SMART" id="SM01057">
    <property type="entry name" value="Carb_anhydrase"/>
    <property type="match status" value="2"/>
</dbReference>
<name>A0A210PIM0_MIZYE</name>
<dbReference type="OrthoDB" id="429145at2759"/>
<dbReference type="GO" id="GO:0008270">
    <property type="term" value="F:zinc ion binding"/>
    <property type="evidence" value="ECO:0007669"/>
    <property type="project" value="UniProtKB-UniRule"/>
</dbReference>
<dbReference type="CDD" id="cd00326">
    <property type="entry name" value="alpha_CA"/>
    <property type="match status" value="2"/>
</dbReference>
<protein>
    <recommendedName>
        <fullName evidence="4 11">Carbonic anhydrase</fullName>
        <ecNumber evidence="4 11">4.2.1.1</ecNumber>
    </recommendedName>
</protein>
<evidence type="ECO:0000256" key="10">
    <source>
        <dbReference type="ARBA" id="ARBA00048348"/>
    </source>
</evidence>
<keyword evidence="11" id="KW-0732">Signal</keyword>
<dbReference type="InterPro" id="IPR001148">
    <property type="entry name" value="CA_dom"/>
</dbReference>
<comment type="caution">
    <text evidence="13">The sequence shown here is derived from an EMBL/GenBank/DDBJ whole genome shotgun (WGS) entry which is preliminary data.</text>
</comment>
<keyword evidence="7 11" id="KW-0862">Zinc</keyword>
<sequence>MKCTYLLVQLFGVFHVISEAADWSYTGTHGPGHWDDTYPICGQSSQSPIDLPSTVYYNPDLKPFSFNNYNDLSDFTLRLHNNGHGAQVDITSGNIEDVTITEGGLPGTFKAAQLHFHWGSVDTKGSEHTMNGIAYPMEVHIVHYNTKYADIGTAIDKPDGLAVLGAFFTISTNDNPSYAPIVDSLSDITYYKDDKALSSFNLMTLLPSNNLDKFYRYQGSLTTPGCFQSVTWTVFEEAIPISSFQMSKFRTIMDNANQSTVDNFRPVQPLNGRNVYISYQATPSSWTYHGAKGPDNWSNSYSLCSGTSQSPIDLPEKSLMTYRTSLGMFEMTNYDNSTIHGPLLYNNGHGVQVNLEGNVAVTARNGGLPGTFKLAQFHFHWGSNNAMGSEHTYRGRSYPMEVHFVHYNTKYGDIGTAADKSDGLAVFGFFFEVGNTNNCNYNPVIDHLDKIKYPKTTATIPSFNIRHLMNEDMSRYYRYKGSLTTPACYESVTWTVFEQTIKLSSEQLAKFREVLDTSGHRTVDNFRPTLSLGTRVVYASFDTYVGAAPSVSAKHVLVTLLAVVAFLL</sequence>
<dbReference type="PROSITE" id="PS00162">
    <property type="entry name" value="ALPHA_CA_1"/>
    <property type="match status" value="1"/>
</dbReference>
<dbReference type="FunFam" id="3.10.200.10:FF:000003">
    <property type="entry name" value="Carbonic anhydrase 12"/>
    <property type="match status" value="2"/>
</dbReference>
<dbReference type="Proteomes" id="UP000242188">
    <property type="component" value="Unassembled WGS sequence"/>
</dbReference>
<feature type="domain" description="Alpha-carbonic anhydrase" evidence="12">
    <location>
        <begin position="284"/>
        <end position="541"/>
    </location>
</feature>
<feature type="domain" description="Alpha-carbonic anhydrase" evidence="12">
    <location>
        <begin position="21"/>
        <end position="279"/>
    </location>
</feature>
<dbReference type="Pfam" id="PF00194">
    <property type="entry name" value="Carb_anhydrase"/>
    <property type="match status" value="2"/>
</dbReference>
<organism evidence="13 14">
    <name type="scientific">Mizuhopecten yessoensis</name>
    <name type="common">Japanese scallop</name>
    <name type="synonym">Patinopecten yessoensis</name>
    <dbReference type="NCBI Taxonomy" id="6573"/>
    <lineage>
        <taxon>Eukaryota</taxon>
        <taxon>Metazoa</taxon>
        <taxon>Spiralia</taxon>
        <taxon>Lophotrochozoa</taxon>
        <taxon>Mollusca</taxon>
        <taxon>Bivalvia</taxon>
        <taxon>Autobranchia</taxon>
        <taxon>Pteriomorphia</taxon>
        <taxon>Pectinida</taxon>
        <taxon>Pectinoidea</taxon>
        <taxon>Pectinidae</taxon>
        <taxon>Mizuhopecten</taxon>
    </lineage>
</organism>
<evidence type="ECO:0000256" key="9">
    <source>
        <dbReference type="ARBA" id="ARBA00023239"/>
    </source>
</evidence>
<evidence type="ECO:0000256" key="7">
    <source>
        <dbReference type="ARBA" id="ARBA00022833"/>
    </source>
</evidence>
<evidence type="ECO:0000256" key="4">
    <source>
        <dbReference type="ARBA" id="ARBA00012925"/>
    </source>
</evidence>
<evidence type="ECO:0000313" key="13">
    <source>
        <dbReference type="EMBL" id="OWF36341.1"/>
    </source>
</evidence>
<keyword evidence="8" id="KW-0325">Glycoprotein</keyword>
<dbReference type="InterPro" id="IPR018338">
    <property type="entry name" value="Carbonic_anhydrase_a-class_CS"/>
</dbReference>
<gene>
    <name evidence="13" type="ORF">KP79_PYT09328</name>
</gene>
<dbReference type="EC" id="4.2.1.1" evidence="4 11"/>
<dbReference type="AlphaFoldDB" id="A0A210PIM0"/>
<dbReference type="SUPFAM" id="SSF51069">
    <property type="entry name" value="Carbonic anhydrase"/>
    <property type="match status" value="2"/>
</dbReference>
<proteinExistence type="inferred from homology"/>
<dbReference type="PROSITE" id="PS51144">
    <property type="entry name" value="ALPHA_CA_2"/>
    <property type="match status" value="2"/>
</dbReference>
<dbReference type="GO" id="GO:0004089">
    <property type="term" value="F:carbonate dehydratase activity"/>
    <property type="evidence" value="ECO:0007669"/>
    <property type="project" value="UniProtKB-UniRule"/>
</dbReference>
<dbReference type="InterPro" id="IPR036398">
    <property type="entry name" value="CA_dom_sf"/>
</dbReference>